<reference evidence="2 3" key="1">
    <citation type="submission" date="2019-03" db="EMBL/GenBank/DDBJ databases">
        <title>Genomic Encyclopedia of Type Strains, Phase IV (KMG-IV): sequencing the most valuable type-strain genomes for metagenomic binning, comparative biology and taxonomic classification.</title>
        <authorList>
            <person name="Goeker M."/>
        </authorList>
    </citation>
    <scope>NUCLEOTIDE SEQUENCE [LARGE SCALE GENOMIC DNA]</scope>
    <source>
        <strain evidence="2 3">DSM 16730</strain>
    </source>
</reference>
<protein>
    <recommendedName>
        <fullName evidence="4">Hrp pili protein HrpA</fullName>
    </recommendedName>
</protein>
<feature type="compositionally biased region" description="Polar residues" evidence="1">
    <location>
        <begin position="65"/>
        <end position="76"/>
    </location>
</feature>
<dbReference type="Proteomes" id="UP000295433">
    <property type="component" value="Unassembled WGS sequence"/>
</dbReference>
<gene>
    <name evidence="2" type="ORF">EDC54_10526</name>
</gene>
<feature type="region of interest" description="Disordered" evidence="1">
    <location>
        <begin position="65"/>
        <end position="84"/>
    </location>
</feature>
<accession>A0A4R3VQM8</accession>
<evidence type="ECO:0008006" key="4">
    <source>
        <dbReference type="Google" id="ProtNLM"/>
    </source>
</evidence>
<dbReference type="AlphaFoldDB" id="A0A4R3VQM8"/>
<dbReference type="RefSeq" id="WP_132455669.1">
    <property type="nucleotide sequence ID" value="NZ_JAWIZJ010000005.1"/>
</dbReference>
<dbReference type="OrthoDB" id="6522517at2"/>
<comment type="caution">
    <text evidence="2">The sequence shown here is derived from an EMBL/GenBank/DDBJ whole genome shotgun (WGS) entry which is preliminary data.</text>
</comment>
<keyword evidence="3" id="KW-1185">Reference proteome</keyword>
<organism evidence="2 3">
    <name type="scientific">Samsonia erythrinae</name>
    <dbReference type="NCBI Taxonomy" id="160434"/>
    <lineage>
        <taxon>Bacteria</taxon>
        <taxon>Pseudomonadati</taxon>
        <taxon>Pseudomonadota</taxon>
        <taxon>Gammaproteobacteria</taxon>
        <taxon>Enterobacterales</taxon>
        <taxon>Pectobacteriaceae</taxon>
        <taxon>Samsonia</taxon>
    </lineage>
</organism>
<sequence length="84" mass="8375">MASGLSLVPYQGNSLAQTGGASQAASKDAASLLDNAMADSLGKASQAQASKIALDTENSILDGQMDSASKSLNSGQKAAKAIQF</sequence>
<evidence type="ECO:0000313" key="3">
    <source>
        <dbReference type="Proteomes" id="UP000295433"/>
    </source>
</evidence>
<proteinExistence type="predicted"/>
<dbReference type="EMBL" id="SMBY01000005">
    <property type="protein sequence ID" value="TCV05760.1"/>
    <property type="molecule type" value="Genomic_DNA"/>
</dbReference>
<evidence type="ECO:0000313" key="2">
    <source>
        <dbReference type="EMBL" id="TCV05760.1"/>
    </source>
</evidence>
<evidence type="ECO:0000256" key="1">
    <source>
        <dbReference type="SAM" id="MobiDB-lite"/>
    </source>
</evidence>
<name>A0A4R3VQM8_9GAMM</name>